<keyword evidence="4" id="KW-0067">ATP-binding</keyword>
<dbReference type="Gene3D" id="3.40.50.300">
    <property type="entry name" value="P-loop containing nucleotide triphosphate hydrolases"/>
    <property type="match status" value="1"/>
</dbReference>
<evidence type="ECO:0000256" key="7">
    <source>
        <dbReference type="ARBA" id="ARBA00040674"/>
    </source>
</evidence>
<comment type="subcellular location">
    <subcellularLocation>
        <location evidence="1">Nucleus</location>
    </subcellularLocation>
</comment>
<dbReference type="AlphaFoldDB" id="A0A7J7K0Q8"/>
<dbReference type="InterPro" id="IPR016467">
    <property type="entry name" value="DNA_recomb/repair_RecA-like"/>
</dbReference>
<evidence type="ECO:0000313" key="10">
    <source>
        <dbReference type="Proteomes" id="UP000593567"/>
    </source>
</evidence>
<dbReference type="EMBL" id="VXIV02001593">
    <property type="protein sequence ID" value="KAF6031531.1"/>
    <property type="molecule type" value="Genomic_DNA"/>
</dbReference>
<evidence type="ECO:0000256" key="4">
    <source>
        <dbReference type="ARBA" id="ARBA00022840"/>
    </source>
</evidence>
<evidence type="ECO:0000313" key="9">
    <source>
        <dbReference type="EMBL" id="KAF6031531.1"/>
    </source>
</evidence>
<evidence type="ECO:0000256" key="2">
    <source>
        <dbReference type="ARBA" id="ARBA00022741"/>
    </source>
</evidence>
<keyword evidence="5" id="KW-0234">DNA repair</keyword>
<evidence type="ECO:0000256" key="1">
    <source>
        <dbReference type="ARBA" id="ARBA00004123"/>
    </source>
</evidence>
<comment type="caution">
    <text evidence="9">The sequence shown here is derived from an EMBL/GenBank/DDBJ whole genome shotgun (WGS) entry which is preliminary data.</text>
</comment>
<dbReference type="InterPro" id="IPR020588">
    <property type="entry name" value="RecA_ATP-bd"/>
</dbReference>
<dbReference type="InterPro" id="IPR052093">
    <property type="entry name" value="HR_Repair_Mediator"/>
</dbReference>
<dbReference type="PANTHER" id="PTHR46239">
    <property type="entry name" value="DNA REPAIR PROTEIN RAD51 HOMOLOG 3 RAD51C"/>
    <property type="match status" value="1"/>
</dbReference>
<dbReference type="GO" id="GO:0033063">
    <property type="term" value="C:Rad51B-Rad51C-Rad51D-XRCC2 complex"/>
    <property type="evidence" value="ECO:0007669"/>
    <property type="project" value="TreeGrafter"/>
</dbReference>
<dbReference type="GO" id="GO:0005657">
    <property type="term" value="C:replication fork"/>
    <property type="evidence" value="ECO:0007669"/>
    <property type="project" value="TreeGrafter"/>
</dbReference>
<proteinExistence type="predicted"/>
<protein>
    <recommendedName>
        <fullName evidence="7">DNA repair protein RAD51 homolog 3</fullName>
    </recommendedName>
</protein>
<keyword evidence="6" id="KW-0539">Nucleus</keyword>
<dbReference type="PANTHER" id="PTHR46239:SF1">
    <property type="entry name" value="DNA REPAIR PROTEIN RAD51 HOMOLOG 3"/>
    <property type="match status" value="1"/>
</dbReference>
<evidence type="ECO:0000256" key="6">
    <source>
        <dbReference type="ARBA" id="ARBA00023242"/>
    </source>
</evidence>
<dbReference type="GO" id="GO:0005524">
    <property type="term" value="F:ATP binding"/>
    <property type="evidence" value="ECO:0007669"/>
    <property type="project" value="UniProtKB-KW"/>
</dbReference>
<organism evidence="9 10">
    <name type="scientific">Bugula neritina</name>
    <name type="common">Brown bryozoan</name>
    <name type="synonym">Sertularia neritina</name>
    <dbReference type="NCBI Taxonomy" id="10212"/>
    <lineage>
        <taxon>Eukaryota</taxon>
        <taxon>Metazoa</taxon>
        <taxon>Spiralia</taxon>
        <taxon>Lophotrochozoa</taxon>
        <taxon>Bryozoa</taxon>
        <taxon>Gymnolaemata</taxon>
        <taxon>Cheilostomatida</taxon>
        <taxon>Flustrina</taxon>
        <taxon>Buguloidea</taxon>
        <taxon>Bugulidae</taxon>
        <taxon>Bugula</taxon>
    </lineage>
</organism>
<dbReference type="GO" id="GO:0007131">
    <property type="term" value="P:reciprocal meiotic recombination"/>
    <property type="evidence" value="ECO:0007669"/>
    <property type="project" value="TreeGrafter"/>
</dbReference>
<dbReference type="GO" id="GO:0008821">
    <property type="term" value="F:crossover junction DNA endonuclease activity"/>
    <property type="evidence" value="ECO:0007669"/>
    <property type="project" value="TreeGrafter"/>
</dbReference>
<evidence type="ECO:0000256" key="5">
    <source>
        <dbReference type="ARBA" id="ARBA00023204"/>
    </source>
</evidence>
<accession>A0A7J7K0Q8</accession>
<keyword evidence="3" id="KW-0227">DNA damage</keyword>
<dbReference type="InterPro" id="IPR027417">
    <property type="entry name" value="P-loop_NTPase"/>
</dbReference>
<evidence type="ECO:0000256" key="3">
    <source>
        <dbReference type="ARBA" id="ARBA00022763"/>
    </source>
</evidence>
<feature type="domain" description="RecA family profile 1" evidence="8">
    <location>
        <begin position="83"/>
        <end position="275"/>
    </location>
</feature>
<name>A0A7J7K0Q8_BUGNE</name>
<reference evidence="9" key="1">
    <citation type="submission" date="2020-06" db="EMBL/GenBank/DDBJ databases">
        <title>Draft genome of Bugula neritina, a colonial animal packing powerful symbionts and potential medicines.</title>
        <authorList>
            <person name="Rayko M."/>
        </authorList>
    </citation>
    <scope>NUCLEOTIDE SEQUENCE [LARGE SCALE GENOMIC DNA]</scope>
    <source>
        <strain evidence="9">Kwan_BN1</strain>
    </source>
</reference>
<sequence>MPREISTYPISNSLKQKLFKAGYQYDSCLKAPTVTPLTLSKDACISVEEALNVIKLVKGSATTNTDNIIKSCTADVLAKEEQSACGIVTFCQKIDTMFGNGIPLGKITEFCGVPGVGKTQLCMQLCVDCTIPEVFGGVQGQAIYIDTEGSFVAERAAQICSSTINHCHNVAEQTQDPEMKSGIKDFTSEYIMKSIHYFRCNSCVELIALAQQLPKFIEENCSDNVKLIVVDSFAFHFRHDWNDMSSRTRVMNSLAQQFMKMAFVTKLAVIFVNQMTTKLSGGDSKVVPALGESWSHVATNRVLLFWKNGVRCANLFKSPNCKEATVPFSVTVDGIRDVTCSDSGNTFTRTKTLESNSENKHALLVIPVVVKTVTVGSVRVDFDREA</sequence>
<dbReference type="Pfam" id="PF08423">
    <property type="entry name" value="Rad51"/>
    <property type="match status" value="2"/>
</dbReference>
<gene>
    <name evidence="9" type="ORF">EB796_010163</name>
</gene>
<dbReference type="PIRSF" id="PIRSF005856">
    <property type="entry name" value="Rad51"/>
    <property type="match status" value="1"/>
</dbReference>
<evidence type="ECO:0000259" key="8">
    <source>
        <dbReference type="PROSITE" id="PS50162"/>
    </source>
</evidence>
<dbReference type="OrthoDB" id="5957327at2759"/>
<dbReference type="SUPFAM" id="SSF52540">
    <property type="entry name" value="P-loop containing nucleoside triphosphate hydrolases"/>
    <property type="match status" value="1"/>
</dbReference>
<dbReference type="GO" id="GO:0033065">
    <property type="term" value="C:Rad51C-XRCC3 complex"/>
    <property type="evidence" value="ECO:0007669"/>
    <property type="project" value="TreeGrafter"/>
</dbReference>
<dbReference type="GO" id="GO:0140664">
    <property type="term" value="F:ATP-dependent DNA damage sensor activity"/>
    <property type="evidence" value="ECO:0007669"/>
    <property type="project" value="InterPro"/>
</dbReference>
<dbReference type="GO" id="GO:0000707">
    <property type="term" value="P:meiotic DNA recombinase assembly"/>
    <property type="evidence" value="ECO:0007669"/>
    <property type="project" value="TreeGrafter"/>
</dbReference>
<dbReference type="InterPro" id="IPR013632">
    <property type="entry name" value="Rad51_C"/>
</dbReference>
<keyword evidence="2" id="KW-0547">Nucleotide-binding</keyword>
<dbReference type="PROSITE" id="PS50162">
    <property type="entry name" value="RECA_2"/>
    <property type="match status" value="1"/>
</dbReference>
<dbReference type="CDD" id="cd19492">
    <property type="entry name" value="Rad51C"/>
    <property type="match status" value="1"/>
</dbReference>
<dbReference type="GO" id="GO:0000400">
    <property type="term" value="F:four-way junction DNA binding"/>
    <property type="evidence" value="ECO:0007669"/>
    <property type="project" value="TreeGrafter"/>
</dbReference>
<dbReference type="Proteomes" id="UP000593567">
    <property type="component" value="Unassembled WGS sequence"/>
</dbReference>
<keyword evidence="10" id="KW-1185">Reference proteome</keyword>